<evidence type="ECO:0000256" key="5">
    <source>
        <dbReference type="ARBA" id="ARBA00022490"/>
    </source>
</evidence>
<dbReference type="PROSITE" id="PS51329">
    <property type="entry name" value="C_CAP_COFACTOR_C"/>
    <property type="match status" value="1"/>
</dbReference>
<dbReference type="OrthoDB" id="427777at2759"/>
<feature type="region of interest" description="Disordered" evidence="7">
    <location>
        <begin position="304"/>
        <end position="349"/>
    </location>
</feature>
<feature type="compositionally biased region" description="Low complexity" evidence="7">
    <location>
        <begin position="159"/>
        <end position="172"/>
    </location>
</feature>
<accession>A0A9W7GA24</accession>
<dbReference type="Gene3D" id="2.160.20.70">
    <property type="match status" value="1"/>
</dbReference>
<gene>
    <name evidence="9" type="ORF">TrCOL_g8555</name>
</gene>
<dbReference type="GO" id="GO:0000922">
    <property type="term" value="C:spindle pole"/>
    <property type="evidence" value="ECO:0007669"/>
    <property type="project" value="UniProtKB-SubCell"/>
</dbReference>
<feature type="domain" description="C-CAP/cofactor C-like" evidence="8">
    <location>
        <begin position="344"/>
        <end position="488"/>
    </location>
</feature>
<dbReference type="PANTHER" id="PTHR16052:SF0">
    <property type="entry name" value="TBCC DOMAIN-CONTAINING PROTEIN 1"/>
    <property type="match status" value="1"/>
</dbReference>
<feature type="region of interest" description="Disordered" evidence="7">
    <location>
        <begin position="153"/>
        <end position="180"/>
    </location>
</feature>
<dbReference type="InterPro" id="IPR006599">
    <property type="entry name" value="CARP_motif"/>
</dbReference>
<organism evidence="9 10">
    <name type="scientific">Triparma columacea</name>
    <dbReference type="NCBI Taxonomy" id="722753"/>
    <lineage>
        <taxon>Eukaryota</taxon>
        <taxon>Sar</taxon>
        <taxon>Stramenopiles</taxon>
        <taxon>Ochrophyta</taxon>
        <taxon>Bolidophyceae</taxon>
        <taxon>Parmales</taxon>
        <taxon>Triparmaceae</taxon>
        <taxon>Triparma</taxon>
    </lineage>
</organism>
<dbReference type="SMART" id="SM00673">
    <property type="entry name" value="CARP"/>
    <property type="match status" value="2"/>
</dbReference>
<sequence>MCPFSSPPSPPPVPHSDWYEARKQSIHSPSSSPLPSDVSFHLHHPPSQSPSISDSTPKSVPLFALGCFLILHHTSAPLSKSPTQNNQNTPPSNNASAWEDPPSSDPSSPSPDSPKSPRLSPTRKQMAMDPMYLWESKLPLLTLLCCDETWKSSSVGGVPAKSPRSARKSSPSNPKFSTANRGTLEVMAAAENDAECMSMLKRADFSTPSSYFGDVILTQPEVDRLAVVLDVVNPSSATPSISVSDFLSSTSAASPPSSPFSSSLESVINNITLSISTSPLNSRKSPSNLFTSTTNPSKMIVNLSNITSPSTSSPLTVGKRSSGPLFSSPDANSPPHSSNSPSSPSPPPSFAFSPSHHYTYNNLYRATYLFAPLPSPSPSPPDLLVSSCDSSTIYVLNNVANATISGCRDCTVVVGAIRGLARIVDCERCKLIFAANRIVMTNSLETSVYCYTPTNPLWIGDNRSCKFAPFNVFYPGLSEQLIEAKLAVLNPNNPAVLSYHPNKYNLATDVEKSSIVSSPPTPPSAGEIAFSAPTTVSPADFNVYSLPIPLAQDTQASIGQLASPNILSNILTNLPFKLSQEYEKSILARTERLHHLNERIGSLPPDALAKVKADISTGFKSWLVANGEIQSLTDLLNIQPPKM</sequence>
<dbReference type="InterPro" id="IPR039589">
    <property type="entry name" value="TBCC1"/>
</dbReference>
<comment type="subcellular location">
    <subcellularLocation>
        <location evidence="1">Cytoplasm</location>
        <location evidence="1">Cytoskeleton</location>
        <location evidence="1">Microtubule organizing center</location>
        <location evidence="1">Centrosome</location>
    </subcellularLocation>
    <subcellularLocation>
        <location evidence="2">Cytoplasm</location>
        <location evidence="2">Cytoskeleton</location>
        <location evidence="2">Spindle pole</location>
    </subcellularLocation>
</comment>
<evidence type="ECO:0000313" key="9">
    <source>
        <dbReference type="EMBL" id="GMI37689.1"/>
    </source>
</evidence>
<feature type="compositionally biased region" description="Low complexity" evidence="7">
    <location>
        <begin position="26"/>
        <end position="39"/>
    </location>
</feature>
<comment type="caution">
    <text evidence="9">The sequence shown here is derived from an EMBL/GenBank/DDBJ whole genome shotgun (WGS) entry which is preliminary data.</text>
</comment>
<reference evidence="10" key="1">
    <citation type="journal article" date="2023" name="Commun. Biol.">
        <title>Genome analysis of Parmales, the sister group of diatoms, reveals the evolutionary specialization of diatoms from phago-mixotrophs to photoautotrophs.</title>
        <authorList>
            <person name="Ban H."/>
            <person name="Sato S."/>
            <person name="Yoshikawa S."/>
            <person name="Yamada K."/>
            <person name="Nakamura Y."/>
            <person name="Ichinomiya M."/>
            <person name="Sato N."/>
            <person name="Blanc-Mathieu R."/>
            <person name="Endo H."/>
            <person name="Kuwata A."/>
            <person name="Ogata H."/>
        </authorList>
    </citation>
    <scope>NUCLEOTIDE SEQUENCE [LARGE SCALE GENOMIC DNA]</scope>
</reference>
<evidence type="ECO:0000256" key="7">
    <source>
        <dbReference type="SAM" id="MobiDB-lite"/>
    </source>
</evidence>
<dbReference type="PANTHER" id="PTHR16052">
    <property type="entry name" value="TBCC DOMAIN-CONTAINING PROTEIN 1"/>
    <property type="match status" value="1"/>
</dbReference>
<feature type="region of interest" description="Disordered" evidence="7">
    <location>
        <begin position="1"/>
        <end position="56"/>
    </location>
</feature>
<proteinExistence type="inferred from homology"/>
<dbReference type="InterPro" id="IPR012945">
    <property type="entry name" value="Tubulin-bd_cofactor_C_dom"/>
</dbReference>
<protein>
    <recommendedName>
        <fullName evidence="4">TBCC domain-containing protein 1</fullName>
    </recommendedName>
</protein>
<evidence type="ECO:0000313" key="10">
    <source>
        <dbReference type="Proteomes" id="UP001165065"/>
    </source>
</evidence>
<feature type="region of interest" description="Disordered" evidence="7">
    <location>
        <begin position="77"/>
        <end position="123"/>
    </location>
</feature>
<evidence type="ECO:0000256" key="2">
    <source>
        <dbReference type="ARBA" id="ARBA00004647"/>
    </source>
</evidence>
<keyword evidence="10" id="KW-1185">Reference proteome</keyword>
<dbReference type="Pfam" id="PF07986">
    <property type="entry name" value="TBCC"/>
    <property type="match status" value="1"/>
</dbReference>
<dbReference type="Proteomes" id="UP001165065">
    <property type="component" value="Unassembled WGS sequence"/>
</dbReference>
<name>A0A9W7GA24_9STRA</name>
<feature type="compositionally biased region" description="Low complexity" evidence="7">
    <location>
        <begin position="81"/>
        <end position="107"/>
    </location>
</feature>
<dbReference type="AlphaFoldDB" id="A0A9W7GA24"/>
<dbReference type="InterPro" id="IPR016098">
    <property type="entry name" value="CAP/MinC_C"/>
</dbReference>
<dbReference type="InterPro" id="IPR017901">
    <property type="entry name" value="C-CAP_CF_C-like"/>
</dbReference>
<evidence type="ECO:0000256" key="3">
    <source>
        <dbReference type="ARBA" id="ARBA00008848"/>
    </source>
</evidence>
<evidence type="ECO:0000259" key="8">
    <source>
        <dbReference type="PROSITE" id="PS51329"/>
    </source>
</evidence>
<keyword evidence="6" id="KW-0206">Cytoskeleton</keyword>
<feature type="compositionally biased region" description="Low complexity" evidence="7">
    <location>
        <begin position="327"/>
        <end position="342"/>
    </location>
</feature>
<dbReference type="GO" id="GO:0005813">
    <property type="term" value="C:centrosome"/>
    <property type="evidence" value="ECO:0007669"/>
    <property type="project" value="UniProtKB-SubCell"/>
</dbReference>
<evidence type="ECO:0000256" key="1">
    <source>
        <dbReference type="ARBA" id="ARBA00004300"/>
    </source>
</evidence>
<feature type="compositionally biased region" description="Polar residues" evidence="7">
    <location>
        <begin position="304"/>
        <end position="315"/>
    </location>
</feature>
<evidence type="ECO:0000256" key="6">
    <source>
        <dbReference type="ARBA" id="ARBA00023212"/>
    </source>
</evidence>
<dbReference type="EMBL" id="BRYA01001016">
    <property type="protein sequence ID" value="GMI37689.1"/>
    <property type="molecule type" value="Genomic_DNA"/>
</dbReference>
<evidence type="ECO:0000256" key="4">
    <source>
        <dbReference type="ARBA" id="ARBA00017559"/>
    </source>
</evidence>
<feature type="compositionally biased region" description="Pro residues" evidence="7">
    <location>
        <begin position="1"/>
        <end position="14"/>
    </location>
</feature>
<comment type="similarity">
    <text evidence="3">Belongs to the TBCC family.</text>
</comment>
<keyword evidence="5" id="KW-0963">Cytoplasm</keyword>